<dbReference type="RefSeq" id="WP_184340663.1">
    <property type="nucleotide sequence ID" value="NZ_JACHIG010000006.1"/>
</dbReference>
<organism evidence="2 3">
    <name type="scientific">Prosthecobacter vanneervenii</name>
    <dbReference type="NCBI Taxonomy" id="48466"/>
    <lineage>
        <taxon>Bacteria</taxon>
        <taxon>Pseudomonadati</taxon>
        <taxon>Verrucomicrobiota</taxon>
        <taxon>Verrucomicrobiia</taxon>
        <taxon>Verrucomicrobiales</taxon>
        <taxon>Verrucomicrobiaceae</taxon>
        <taxon>Prosthecobacter</taxon>
    </lineage>
</organism>
<dbReference type="GO" id="GO:0009254">
    <property type="term" value="P:peptidoglycan turnover"/>
    <property type="evidence" value="ECO:0007669"/>
    <property type="project" value="InterPro"/>
</dbReference>
<dbReference type="Proteomes" id="UP000590740">
    <property type="component" value="Unassembled WGS sequence"/>
</dbReference>
<evidence type="ECO:0000313" key="3">
    <source>
        <dbReference type="Proteomes" id="UP000590740"/>
    </source>
</evidence>
<proteinExistence type="predicted"/>
<sequence>MSVPFRPSAIKRYTFMLEEPRPPLMLASAMSRSSQMRVRTTAYTHSESDHIAYGVKSALGTDLRFGTVRSAAADWSRYPVGTVFRISGQPGIVYVVDDYGSALVGTGTIDLYKPSRSMMNNWGVRHVDIEVIQWGSFEKSMELMRDRTKWRHVRAMMDGIEARLRTAGVPMTQSHYTAAL</sequence>
<name>A0A7W7YCK8_9BACT</name>
<dbReference type="Pfam" id="PF06725">
    <property type="entry name" value="3D"/>
    <property type="match status" value="1"/>
</dbReference>
<keyword evidence="3" id="KW-1185">Reference proteome</keyword>
<dbReference type="CDD" id="cd22784">
    <property type="entry name" value="DPBB_MltA_YuiC-like"/>
    <property type="match status" value="1"/>
</dbReference>
<evidence type="ECO:0000313" key="2">
    <source>
        <dbReference type="EMBL" id="MBB5033655.1"/>
    </source>
</evidence>
<dbReference type="GO" id="GO:0004553">
    <property type="term" value="F:hydrolase activity, hydrolyzing O-glycosyl compounds"/>
    <property type="evidence" value="ECO:0007669"/>
    <property type="project" value="InterPro"/>
</dbReference>
<reference evidence="2 3" key="1">
    <citation type="submission" date="2020-08" db="EMBL/GenBank/DDBJ databases">
        <title>Genomic Encyclopedia of Type Strains, Phase IV (KMG-IV): sequencing the most valuable type-strain genomes for metagenomic binning, comparative biology and taxonomic classification.</title>
        <authorList>
            <person name="Goeker M."/>
        </authorList>
    </citation>
    <scope>NUCLEOTIDE SEQUENCE [LARGE SCALE GENOMIC DNA]</scope>
    <source>
        <strain evidence="2 3">DSM 12252</strain>
    </source>
</reference>
<gene>
    <name evidence="2" type="ORF">HNQ65_003243</name>
</gene>
<dbReference type="AlphaFoldDB" id="A0A7W7YCK8"/>
<dbReference type="EMBL" id="JACHIG010000006">
    <property type="protein sequence ID" value="MBB5033655.1"/>
    <property type="molecule type" value="Genomic_DNA"/>
</dbReference>
<evidence type="ECO:0000259" key="1">
    <source>
        <dbReference type="Pfam" id="PF06725"/>
    </source>
</evidence>
<protein>
    <submittedName>
        <fullName evidence="2">3D (Asp-Asp-Asp) domain-containing protein</fullName>
    </submittedName>
</protein>
<feature type="domain" description="3D" evidence="1">
    <location>
        <begin position="69"/>
        <end position="132"/>
    </location>
</feature>
<dbReference type="InterPro" id="IPR010611">
    <property type="entry name" value="3D_dom"/>
</dbReference>
<dbReference type="GO" id="GO:0019867">
    <property type="term" value="C:outer membrane"/>
    <property type="evidence" value="ECO:0007669"/>
    <property type="project" value="InterPro"/>
</dbReference>
<comment type="caution">
    <text evidence="2">The sequence shown here is derived from an EMBL/GenBank/DDBJ whole genome shotgun (WGS) entry which is preliminary data.</text>
</comment>
<accession>A0A7W7YCK8</accession>